<feature type="region of interest" description="Disordered" evidence="1">
    <location>
        <begin position="1"/>
        <end position="23"/>
    </location>
</feature>
<name>A0A6S6SYW9_9GAMM</name>
<gene>
    <name evidence="2" type="ORF">HELGO_WM13181</name>
</gene>
<proteinExistence type="predicted"/>
<accession>A0A6S6SYW9</accession>
<evidence type="ECO:0000313" key="2">
    <source>
        <dbReference type="EMBL" id="CAA6809717.1"/>
    </source>
</evidence>
<sequence length="202" mass="22695">MTGLNNLHEHHTHATNLKENQRVHSLSKNHDRHIGRHTYRFSGVAAVASLAFAAYKRYTEEQARASAFLPDGRDTLAYRQLGVTLARAMIAATHASGEMSSEEKEELISETHILDIDKQSQALLINEINNPANIQSIVDSASSIEEAAEIYTTSLLAIEFDNINARNYLIMLGAKLELPIKLIWEIEQEVYTQWAFDNLHVA</sequence>
<reference evidence="2" key="1">
    <citation type="submission" date="2020-01" db="EMBL/GenBank/DDBJ databases">
        <authorList>
            <person name="Meier V. D."/>
            <person name="Meier V D."/>
        </authorList>
    </citation>
    <scope>NUCLEOTIDE SEQUENCE</scope>
    <source>
        <strain evidence="2">HLG_WM_MAG_07</strain>
    </source>
</reference>
<evidence type="ECO:0000256" key="1">
    <source>
        <dbReference type="SAM" id="MobiDB-lite"/>
    </source>
</evidence>
<feature type="compositionally biased region" description="Polar residues" evidence="1">
    <location>
        <begin position="14"/>
        <end position="23"/>
    </location>
</feature>
<dbReference type="EMBL" id="CACVAY010000040">
    <property type="protein sequence ID" value="CAA6809717.1"/>
    <property type="molecule type" value="Genomic_DNA"/>
</dbReference>
<protein>
    <recommendedName>
        <fullName evidence="3">DUF533 domain-containing protein</fullName>
    </recommendedName>
</protein>
<dbReference type="InterPro" id="IPR007486">
    <property type="entry name" value="YebE"/>
</dbReference>
<dbReference type="InterPro" id="IPR029024">
    <property type="entry name" value="TerB-like"/>
</dbReference>
<dbReference type="SUPFAM" id="SSF158682">
    <property type="entry name" value="TerB-like"/>
    <property type="match status" value="1"/>
</dbReference>
<evidence type="ECO:0008006" key="3">
    <source>
        <dbReference type="Google" id="ProtNLM"/>
    </source>
</evidence>
<dbReference type="AlphaFoldDB" id="A0A6S6SYW9"/>
<dbReference type="Pfam" id="PF04391">
    <property type="entry name" value="DUF533"/>
    <property type="match status" value="1"/>
</dbReference>
<organism evidence="2">
    <name type="scientific">uncultured Thiotrichaceae bacterium</name>
    <dbReference type="NCBI Taxonomy" id="298394"/>
    <lineage>
        <taxon>Bacteria</taxon>
        <taxon>Pseudomonadati</taxon>
        <taxon>Pseudomonadota</taxon>
        <taxon>Gammaproteobacteria</taxon>
        <taxon>Thiotrichales</taxon>
        <taxon>Thiotrichaceae</taxon>
        <taxon>environmental samples</taxon>
    </lineage>
</organism>